<evidence type="ECO:0000313" key="3">
    <source>
        <dbReference type="Proteomes" id="UP000034235"/>
    </source>
</evidence>
<organism evidence="2 3">
    <name type="scientific">Candidatus Daviesbacteria bacterium GW2011_GWA2_38_24</name>
    <dbReference type="NCBI Taxonomy" id="1618422"/>
    <lineage>
        <taxon>Bacteria</taxon>
        <taxon>Candidatus Daviesiibacteriota</taxon>
    </lineage>
</organism>
<accession>A0A0G0LXA9</accession>
<evidence type="ECO:0000313" key="2">
    <source>
        <dbReference type="EMBL" id="KKQ66059.1"/>
    </source>
</evidence>
<dbReference type="EMBL" id="LBUP01000007">
    <property type="protein sequence ID" value="KKQ66059.1"/>
    <property type="molecule type" value="Genomic_DNA"/>
</dbReference>
<reference evidence="2 3" key="1">
    <citation type="journal article" date="2015" name="Nature">
        <title>rRNA introns, odd ribosomes, and small enigmatic genomes across a large radiation of phyla.</title>
        <authorList>
            <person name="Brown C.T."/>
            <person name="Hug L.A."/>
            <person name="Thomas B.C."/>
            <person name="Sharon I."/>
            <person name="Castelle C.J."/>
            <person name="Singh A."/>
            <person name="Wilkins M.J."/>
            <person name="Williams K.H."/>
            <person name="Banfield J.F."/>
        </authorList>
    </citation>
    <scope>NUCLEOTIDE SEQUENCE [LARGE SCALE GENOMIC DNA]</scope>
</reference>
<dbReference type="AlphaFoldDB" id="A0A0G0LXA9"/>
<comment type="caution">
    <text evidence="2">The sequence shown here is derived from an EMBL/GenBank/DDBJ whole genome shotgun (WGS) entry which is preliminary data.</text>
</comment>
<dbReference type="Proteomes" id="UP000034235">
    <property type="component" value="Unassembled WGS sequence"/>
</dbReference>
<name>A0A0G0LXA9_9BACT</name>
<gene>
    <name evidence="2" type="ORF">US86_C0007G0104</name>
</gene>
<evidence type="ECO:0000256" key="1">
    <source>
        <dbReference type="SAM" id="Coils"/>
    </source>
</evidence>
<feature type="coiled-coil region" evidence="1">
    <location>
        <begin position="7"/>
        <end position="70"/>
    </location>
</feature>
<sequence length="89" mass="10615">MAKQDSNEQILNLLTSLDKKVSNLEDKFVDMREDFNNKLVDLSMNDFQIRAELREEAKRIQRKLDKMHDDQNSIIKFFNEDYLKPPLTP</sequence>
<protein>
    <submittedName>
        <fullName evidence="2">Uncharacterized protein</fullName>
    </submittedName>
</protein>
<keyword evidence="1" id="KW-0175">Coiled coil</keyword>
<proteinExistence type="predicted"/>